<feature type="region of interest" description="Disordered" evidence="1">
    <location>
        <begin position="1"/>
        <end position="20"/>
    </location>
</feature>
<evidence type="ECO:0000256" key="1">
    <source>
        <dbReference type="SAM" id="MobiDB-lite"/>
    </source>
</evidence>
<evidence type="ECO:0000313" key="3">
    <source>
        <dbReference type="Proteomes" id="UP000092993"/>
    </source>
</evidence>
<organism evidence="2 3">
    <name type="scientific">Grifola frondosa</name>
    <name type="common">Maitake</name>
    <name type="synonym">Polyporus frondosus</name>
    <dbReference type="NCBI Taxonomy" id="5627"/>
    <lineage>
        <taxon>Eukaryota</taxon>
        <taxon>Fungi</taxon>
        <taxon>Dikarya</taxon>
        <taxon>Basidiomycota</taxon>
        <taxon>Agaricomycotina</taxon>
        <taxon>Agaricomycetes</taxon>
        <taxon>Polyporales</taxon>
        <taxon>Grifolaceae</taxon>
        <taxon>Grifola</taxon>
    </lineage>
</organism>
<dbReference type="EMBL" id="LUGG01000018">
    <property type="protein sequence ID" value="OBZ69068.1"/>
    <property type="molecule type" value="Genomic_DNA"/>
</dbReference>
<protein>
    <submittedName>
        <fullName evidence="2">Uncharacterized protein</fullName>
    </submittedName>
</protein>
<accession>A0A1C7LX17</accession>
<feature type="compositionally biased region" description="Low complexity" evidence="1">
    <location>
        <begin position="115"/>
        <end position="130"/>
    </location>
</feature>
<keyword evidence="3" id="KW-1185">Reference proteome</keyword>
<dbReference type="Pfam" id="PF10428">
    <property type="entry name" value="SOG2"/>
    <property type="match status" value="2"/>
</dbReference>
<feature type="region of interest" description="Disordered" evidence="1">
    <location>
        <begin position="88"/>
        <end position="141"/>
    </location>
</feature>
<dbReference type="InterPro" id="IPR019487">
    <property type="entry name" value="RAM_signalling_pathway_SOG2"/>
</dbReference>
<proteinExistence type="predicted"/>
<dbReference type="STRING" id="5627.A0A1C7LX17"/>
<sequence>MTSLPFLPAQDPPRSHLRTNTAQRSLDLGKSHISRRHAGSFSSKDVEIGKMLPSYVGAPPFNFGVVNGLPLQIPPTRTMRRIAVSPAQHTPDGILPQSSSMKPWTTHSRQGSQNSLLASSSSSSSGLLGARQEPSSSTNTLVDKEVIGAMKLAVEAAPALWEMMDEIIDESSDTKDDMNEALMDGRTLHDDAHIFVKTVIQLSNAIKTHGAARPLSSPLRTNMVKLTNATQEFVMLLHVSSYSPRPYSPMVSLMAQPTLGCQTTAG</sequence>
<dbReference type="Proteomes" id="UP000092993">
    <property type="component" value="Unassembled WGS sequence"/>
</dbReference>
<feature type="compositionally biased region" description="Polar residues" evidence="1">
    <location>
        <begin position="96"/>
        <end position="114"/>
    </location>
</feature>
<dbReference type="AlphaFoldDB" id="A0A1C7LX17"/>
<evidence type="ECO:0000313" key="2">
    <source>
        <dbReference type="EMBL" id="OBZ69068.1"/>
    </source>
</evidence>
<reference evidence="2 3" key="1">
    <citation type="submission" date="2016-03" db="EMBL/GenBank/DDBJ databases">
        <title>Whole genome sequencing of Grifola frondosa 9006-11.</title>
        <authorList>
            <person name="Min B."/>
            <person name="Park H."/>
            <person name="Kim J.-G."/>
            <person name="Cho H."/>
            <person name="Oh Y.-L."/>
            <person name="Kong W.-S."/>
            <person name="Choi I.-G."/>
        </authorList>
    </citation>
    <scope>NUCLEOTIDE SEQUENCE [LARGE SCALE GENOMIC DNA]</scope>
    <source>
        <strain evidence="2 3">9006-11</strain>
    </source>
</reference>
<comment type="caution">
    <text evidence="2">The sequence shown here is derived from an EMBL/GenBank/DDBJ whole genome shotgun (WGS) entry which is preliminary data.</text>
</comment>
<gene>
    <name evidence="2" type="ORF">A0H81_10818</name>
</gene>
<dbReference type="OrthoDB" id="1394818at2759"/>
<name>A0A1C7LX17_GRIFR</name>